<comment type="similarity">
    <text evidence="8">Belongs to the patatin family.</text>
</comment>
<dbReference type="SUPFAM" id="SSF52151">
    <property type="entry name" value="FabD/lysophospholipase-like"/>
    <property type="match status" value="1"/>
</dbReference>
<dbReference type="PANTHER" id="PTHR24185">
    <property type="entry name" value="CALCIUM-INDEPENDENT PHOSPHOLIPASE A2-GAMMA"/>
    <property type="match status" value="1"/>
</dbReference>
<evidence type="ECO:0000256" key="5">
    <source>
        <dbReference type="ARBA" id="ARBA00022963"/>
    </source>
</evidence>
<dbReference type="Gene3D" id="1.25.10.10">
    <property type="entry name" value="Leucine-rich Repeat Variant"/>
    <property type="match status" value="1"/>
</dbReference>
<evidence type="ECO:0000256" key="6">
    <source>
        <dbReference type="ARBA" id="ARBA00023098"/>
    </source>
</evidence>
<dbReference type="InterPro" id="IPR016035">
    <property type="entry name" value="Acyl_Trfase/lysoPLipase"/>
</dbReference>
<feature type="active site" description="Proton acceptor" evidence="7">
    <location>
        <position position="794"/>
    </location>
</feature>
<dbReference type="InterPro" id="IPR032675">
    <property type="entry name" value="LRR_dom_sf"/>
</dbReference>
<comment type="subcellular location">
    <subcellularLocation>
        <location evidence="1">Cytoplasm</location>
        <location evidence="1">Cytoskeleton</location>
        <location evidence="1">Cilium axoneme</location>
    </subcellularLocation>
</comment>
<comment type="domain">
    <text evidence="8">The nitrogen atoms of the two glycine residues in the GGXR motif define the oxyanion hole, and stabilize the oxyanion that forms during the nucleophilic attack by the catalytic serine during substrate cleavage.</text>
</comment>
<evidence type="ECO:0000256" key="2">
    <source>
        <dbReference type="ARBA" id="ARBA00022614"/>
    </source>
</evidence>
<accession>A0ABP1FNE4</accession>
<feature type="short sequence motif" description="GXGXXG" evidence="7">
    <location>
        <begin position="583"/>
        <end position="588"/>
    </location>
</feature>
<keyword evidence="6 7" id="KW-0443">Lipid metabolism</keyword>
<dbReference type="SUPFAM" id="SSF52058">
    <property type="entry name" value="L domain-like"/>
    <property type="match status" value="1"/>
</dbReference>
<sequence>MFGRRILGGPPDGFKLLLGYQVANALSPTANYAAGQRWFTPDQAAREHARALQHLETDFDPETGAVELHSALSSLNEATFETAQVVWTAGEADAVVLTRLKNASVIHGFHEERVSLHMTVTRTDKPGDTVSAANFDGDEEEVQVRLVVELLPPKVRRIELSRIGATGAVDPSLVLQLLLECKLEGVTRLRCCEGMLPTWDEALFKKLEGLRILNLSSCQLSSLPSGIGALTNLRELRVSGNKLSSLSAEVGSLRKLHRLIADNNLLTSIPGEIKRCSQLRELSLEANRLSAPVIDLRSLAQLRSLQLFGNPLDFLPELTPCSSLRHLSLANVRIRADPSFTKWDVEIAALPTFSRTHKLAPLFGIIFRRSSCQHPVLAGALGKIAEDTASCSIIAREVGAIQQLILMALSDNEVVVQQACKILGLLGKSELFTSDDIIQSDVLRTMLDLICSLKHKSQLAGLGVLAGLAMTSAEMAKKLLSPKLHQALAELVRSGTDDVRISALETVGNLSFQVENRVIFLADAELLEWIYRLARDQVEGLKKGVSLAAIRALAILGKNEEVGRAVGRPGPEGRGVRILSMDGGGMKGIAIIRLLKQIEERTQRRIHELFDLVCGTSTGGILAVALALQQMTLEQCEGIYRSLGQKVFSRPGAAAAVKEEETGWKDSLYKFYKSGQQSMRVAVYGCKHDAAMFEELLKEYCLLDPGHALGNAMIDSACLNAPKCFVVSTLVSMTPANPFIFRNYELSPEGAERARQVKEPPSSASHQIWQAVRASSAAPYYLDDFKCGSDRFQDGAASANNPAALALTEARLLWPDIPISCLVSLGSGAVPLQRREKSMSAYLDIGSVLIESACSVDKIASALATVLPLVPGLSYYRFCCEDPRCGIELDEIDPEQWALLETATDEYIEQNEERFSEAAALLLQGREDLSAESASPSTSLSLGARRGVLALEASAASDTLSASNTSADRALSAIAELPLTQRLSTEALINTDSCSSHAPLDMAELEKHMSRQDSQIGAVHLAMQPAMNSLIFQWSHAVEAVVDPGPQADALVEAAGLPPEQTLSLLWAEGRHELPEGQHGLIRLLGVHSMLVGPQRMASVLLRRTTPSLILSPEQLVVLARALSGCIVTSSAQLPAAATETLLLGGCKAVVCRARAVDEAEQLPQAAAFFSALYRQLQAGRQLVQALHEAEEAVPGLDRQYCCWQLCDGSVQHTEHA</sequence>
<evidence type="ECO:0000313" key="10">
    <source>
        <dbReference type="EMBL" id="CAL5220916.1"/>
    </source>
</evidence>
<dbReference type="InterPro" id="IPR016024">
    <property type="entry name" value="ARM-type_fold"/>
</dbReference>
<feature type="domain" description="PNPLA" evidence="9">
    <location>
        <begin position="579"/>
        <end position="807"/>
    </location>
</feature>
<evidence type="ECO:0000313" key="11">
    <source>
        <dbReference type="Proteomes" id="UP001497392"/>
    </source>
</evidence>
<feature type="active site" description="Nucleophile" evidence="7">
    <location>
        <position position="617"/>
    </location>
</feature>
<dbReference type="Pfam" id="PF01734">
    <property type="entry name" value="Patatin"/>
    <property type="match status" value="1"/>
</dbReference>
<dbReference type="InterPro" id="IPR045217">
    <property type="entry name" value="PNPLA8-like"/>
</dbReference>
<evidence type="ECO:0000256" key="8">
    <source>
        <dbReference type="RuleBase" id="RU361262"/>
    </source>
</evidence>
<keyword evidence="3" id="KW-0677">Repeat</keyword>
<dbReference type="EMBL" id="CAXHTA020000004">
    <property type="protein sequence ID" value="CAL5220916.1"/>
    <property type="molecule type" value="Genomic_DNA"/>
</dbReference>
<evidence type="ECO:0000256" key="1">
    <source>
        <dbReference type="ARBA" id="ARBA00004430"/>
    </source>
</evidence>
<evidence type="ECO:0000256" key="4">
    <source>
        <dbReference type="ARBA" id="ARBA00022801"/>
    </source>
</evidence>
<keyword evidence="5 7" id="KW-0442">Lipid degradation</keyword>
<evidence type="ECO:0000256" key="7">
    <source>
        <dbReference type="PROSITE-ProRule" id="PRU01161"/>
    </source>
</evidence>
<comment type="caution">
    <text evidence="10">The sequence shown here is derived from an EMBL/GenBank/DDBJ whole genome shotgun (WGS) entry which is preliminary data.</text>
</comment>
<dbReference type="PANTHER" id="PTHR24185:SF1">
    <property type="entry name" value="CALCIUM-INDEPENDENT PHOSPHOLIPASE A2-GAMMA"/>
    <property type="match status" value="1"/>
</dbReference>
<dbReference type="Gene3D" id="3.40.1090.10">
    <property type="entry name" value="Cytosolic phospholipase A2 catalytic domain"/>
    <property type="match status" value="1"/>
</dbReference>
<gene>
    <name evidence="10" type="primary">g3012</name>
    <name evidence="10" type="ORF">VP750_LOCUS2575</name>
</gene>
<reference evidence="10 11" key="1">
    <citation type="submission" date="2024-06" db="EMBL/GenBank/DDBJ databases">
        <authorList>
            <person name="Kraege A."/>
            <person name="Thomma B."/>
        </authorList>
    </citation>
    <scope>NUCLEOTIDE SEQUENCE [LARGE SCALE GENOMIC DNA]</scope>
</reference>
<name>A0ABP1FNE4_9CHLO</name>
<dbReference type="InterPro" id="IPR011989">
    <property type="entry name" value="ARM-like"/>
</dbReference>
<organism evidence="10 11">
    <name type="scientific">Coccomyxa viridis</name>
    <dbReference type="NCBI Taxonomy" id="1274662"/>
    <lineage>
        <taxon>Eukaryota</taxon>
        <taxon>Viridiplantae</taxon>
        <taxon>Chlorophyta</taxon>
        <taxon>core chlorophytes</taxon>
        <taxon>Trebouxiophyceae</taxon>
        <taxon>Trebouxiophyceae incertae sedis</taxon>
        <taxon>Coccomyxaceae</taxon>
        <taxon>Coccomyxa</taxon>
    </lineage>
</organism>
<dbReference type="Gene3D" id="3.80.10.10">
    <property type="entry name" value="Ribonuclease Inhibitor"/>
    <property type="match status" value="1"/>
</dbReference>
<dbReference type="InterPro" id="IPR002641">
    <property type="entry name" value="PNPLA_dom"/>
</dbReference>
<dbReference type="SUPFAM" id="SSF48371">
    <property type="entry name" value="ARM repeat"/>
    <property type="match status" value="1"/>
</dbReference>
<dbReference type="InterPro" id="IPR055414">
    <property type="entry name" value="LRR_R13L4/SHOC2-like"/>
</dbReference>
<dbReference type="EC" id="3.1.1.-" evidence="8"/>
<proteinExistence type="inferred from homology"/>
<feature type="short sequence motif" description="GXSXG" evidence="7">
    <location>
        <begin position="615"/>
        <end position="619"/>
    </location>
</feature>
<comment type="function">
    <text evidence="8">Lipolytic acyl hydrolase (LAH).</text>
</comment>
<keyword evidence="2" id="KW-0433">Leucine-rich repeat</keyword>
<dbReference type="PROSITE" id="PS51635">
    <property type="entry name" value="PNPLA"/>
    <property type="match status" value="1"/>
</dbReference>
<dbReference type="Pfam" id="PF23598">
    <property type="entry name" value="LRR_14"/>
    <property type="match status" value="1"/>
</dbReference>
<dbReference type="SMART" id="SM00369">
    <property type="entry name" value="LRR_TYP"/>
    <property type="match status" value="4"/>
</dbReference>
<protein>
    <recommendedName>
        <fullName evidence="8">Patatin</fullName>
        <ecNumber evidence="8">3.1.1.-</ecNumber>
    </recommendedName>
</protein>
<evidence type="ECO:0000256" key="3">
    <source>
        <dbReference type="ARBA" id="ARBA00022737"/>
    </source>
</evidence>
<dbReference type="InterPro" id="IPR003591">
    <property type="entry name" value="Leu-rich_rpt_typical-subtyp"/>
</dbReference>
<dbReference type="CDD" id="cd07211">
    <property type="entry name" value="Pat_PNPLA8"/>
    <property type="match status" value="1"/>
</dbReference>
<dbReference type="Proteomes" id="UP001497392">
    <property type="component" value="Unassembled WGS sequence"/>
</dbReference>
<evidence type="ECO:0000259" key="9">
    <source>
        <dbReference type="PROSITE" id="PS51635"/>
    </source>
</evidence>
<feature type="short sequence motif" description="DGA/G" evidence="7">
    <location>
        <begin position="794"/>
        <end position="796"/>
    </location>
</feature>
<keyword evidence="4 7" id="KW-0378">Hydrolase</keyword>
<keyword evidence="11" id="KW-1185">Reference proteome</keyword>